<dbReference type="Proteomes" id="UP000006055">
    <property type="component" value="Chromosome"/>
</dbReference>
<proteinExistence type="predicted"/>
<evidence type="ECO:0008006" key="5">
    <source>
        <dbReference type="Google" id="ProtNLM"/>
    </source>
</evidence>
<dbReference type="HOGENOM" id="CLU_2507296_0_0_7"/>
<evidence type="ECO:0000313" key="3">
    <source>
        <dbReference type="EMBL" id="AFM25507.1"/>
    </source>
</evidence>
<dbReference type="STRING" id="706587.Desti_2837"/>
<sequence>MKRIALLVLVGLLLCGCSAFSKNKGNLAASEPVEVPDELWKNVRKKIEERSKAEAAKQEQVPNLKQELEKRLAPLSRQEPAGKKK</sequence>
<evidence type="ECO:0000256" key="1">
    <source>
        <dbReference type="SAM" id="MobiDB-lite"/>
    </source>
</evidence>
<evidence type="ECO:0000313" key="4">
    <source>
        <dbReference type="Proteomes" id="UP000006055"/>
    </source>
</evidence>
<dbReference type="RefSeq" id="WP_014810645.1">
    <property type="nucleotide sequence ID" value="NC_018025.1"/>
</dbReference>
<keyword evidence="4" id="KW-1185">Reference proteome</keyword>
<feature type="signal peptide" evidence="2">
    <location>
        <begin position="1"/>
        <end position="21"/>
    </location>
</feature>
<gene>
    <name evidence="3" type="ordered locus">Desti_2837</name>
</gene>
<keyword evidence="2" id="KW-0732">Signal</keyword>
<accession>I4C7G6</accession>
<protein>
    <recommendedName>
        <fullName evidence="5">Lipoprotein</fullName>
    </recommendedName>
</protein>
<evidence type="ECO:0000256" key="2">
    <source>
        <dbReference type="SAM" id="SignalP"/>
    </source>
</evidence>
<dbReference type="AlphaFoldDB" id="I4C7G6"/>
<dbReference type="EMBL" id="CP003360">
    <property type="protein sequence ID" value="AFM25507.1"/>
    <property type="molecule type" value="Genomic_DNA"/>
</dbReference>
<organism evidence="3 4">
    <name type="scientific">Desulfomonile tiedjei (strain ATCC 49306 / DSM 6799 / DCB-1)</name>
    <dbReference type="NCBI Taxonomy" id="706587"/>
    <lineage>
        <taxon>Bacteria</taxon>
        <taxon>Pseudomonadati</taxon>
        <taxon>Thermodesulfobacteriota</taxon>
        <taxon>Desulfomonilia</taxon>
        <taxon>Desulfomonilales</taxon>
        <taxon>Desulfomonilaceae</taxon>
        <taxon>Desulfomonile</taxon>
    </lineage>
</organism>
<feature type="chain" id="PRO_5003687580" description="Lipoprotein" evidence="2">
    <location>
        <begin position="22"/>
        <end position="85"/>
    </location>
</feature>
<reference evidence="4" key="1">
    <citation type="submission" date="2012-06" db="EMBL/GenBank/DDBJ databases">
        <title>Complete sequence of chromosome of Desulfomonile tiedjei DSM 6799.</title>
        <authorList>
            <person name="Lucas S."/>
            <person name="Copeland A."/>
            <person name="Lapidus A."/>
            <person name="Glavina del Rio T."/>
            <person name="Dalin E."/>
            <person name="Tice H."/>
            <person name="Bruce D."/>
            <person name="Goodwin L."/>
            <person name="Pitluck S."/>
            <person name="Peters L."/>
            <person name="Ovchinnikova G."/>
            <person name="Zeytun A."/>
            <person name="Lu M."/>
            <person name="Kyrpides N."/>
            <person name="Mavromatis K."/>
            <person name="Ivanova N."/>
            <person name="Brettin T."/>
            <person name="Detter J.C."/>
            <person name="Han C."/>
            <person name="Larimer F."/>
            <person name="Land M."/>
            <person name="Hauser L."/>
            <person name="Markowitz V."/>
            <person name="Cheng J.-F."/>
            <person name="Hugenholtz P."/>
            <person name="Woyke T."/>
            <person name="Wu D."/>
            <person name="Spring S."/>
            <person name="Schroeder M."/>
            <person name="Brambilla E."/>
            <person name="Klenk H.-P."/>
            <person name="Eisen J.A."/>
        </authorList>
    </citation>
    <scope>NUCLEOTIDE SEQUENCE [LARGE SCALE GENOMIC DNA]</scope>
    <source>
        <strain evidence="4">ATCC 49306 / DSM 6799 / DCB-1</strain>
    </source>
</reference>
<name>I4C7G6_DESTA</name>
<dbReference type="PROSITE" id="PS51257">
    <property type="entry name" value="PROKAR_LIPOPROTEIN"/>
    <property type="match status" value="1"/>
</dbReference>
<feature type="region of interest" description="Disordered" evidence="1">
    <location>
        <begin position="51"/>
        <end position="85"/>
    </location>
</feature>
<dbReference type="KEGG" id="dti:Desti_2837"/>